<sequence length="75" mass="8167">MNIRQQFESLLNPKRRMTAKITGGKGANVWVAETPTGAVVVLTGQGQTGQNVYYNAYTLEIEGEAPAVTWAEIKV</sequence>
<protein>
    <submittedName>
        <fullName evidence="1">Uncharacterized protein</fullName>
    </submittedName>
</protein>
<dbReference type="OrthoDB" id="7068041at2"/>
<gene>
    <name evidence="1" type="ORF">NCTC13294_00816</name>
</gene>
<name>A0A381E3Q8_9GAMM</name>
<dbReference type="EMBL" id="UFUW01000001">
    <property type="protein sequence ID" value="SUX20722.1"/>
    <property type="molecule type" value="Genomic_DNA"/>
</dbReference>
<dbReference type="AlphaFoldDB" id="A0A381E3Q8"/>
<evidence type="ECO:0000313" key="2">
    <source>
        <dbReference type="Proteomes" id="UP000254572"/>
    </source>
</evidence>
<accession>A0A381E3Q8</accession>
<organism evidence="1 2">
    <name type="scientific">Cardiobacterium valvarum</name>
    <dbReference type="NCBI Taxonomy" id="194702"/>
    <lineage>
        <taxon>Bacteria</taxon>
        <taxon>Pseudomonadati</taxon>
        <taxon>Pseudomonadota</taxon>
        <taxon>Gammaproteobacteria</taxon>
        <taxon>Cardiobacteriales</taxon>
        <taxon>Cardiobacteriaceae</taxon>
        <taxon>Cardiobacterium</taxon>
    </lineage>
</organism>
<keyword evidence="2" id="KW-1185">Reference proteome</keyword>
<dbReference type="Proteomes" id="UP000254572">
    <property type="component" value="Unassembled WGS sequence"/>
</dbReference>
<dbReference type="RefSeq" id="WP_115611068.1">
    <property type="nucleotide sequence ID" value="NZ_JBHLZC010000001.1"/>
</dbReference>
<reference evidence="1 2" key="1">
    <citation type="submission" date="2018-06" db="EMBL/GenBank/DDBJ databases">
        <authorList>
            <consortium name="Pathogen Informatics"/>
            <person name="Doyle S."/>
        </authorList>
    </citation>
    <scope>NUCLEOTIDE SEQUENCE [LARGE SCALE GENOMIC DNA]</scope>
    <source>
        <strain evidence="1 2">NCTC13294</strain>
    </source>
</reference>
<evidence type="ECO:0000313" key="1">
    <source>
        <dbReference type="EMBL" id="SUX20722.1"/>
    </source>
</evidence>
<proteinExistence type="predicted"/>